<evidence type="ECO:0000313" key="1">
    <source>
        <dbReference type="EMBL" id="KAK8722675.1"/>
    </source>
</evidence>
<name>A0AAW0W1E3_CHEQU</name>
<feature type="non-terminal residue" evidence="1">
    <location>
        <position position="227"/>
    </location>
</feature>
<dbReference type="AlphaFoldDB" id="A0AAW0W1E3"/>
<dbReference type="InterPro" id="IPR029063">
    <property type="entry name" value="SAM-dependent_MTases_sf"/>
</dbReference>
<proteinExistence type="predicted"/>
<dbReference type="Proteomes" id="UP001445076">
    <property type="component" value="Unassembled WGS sequence"/>
</dbReference>
<feature type="non-terminal residue" evidence="1">
    <location>
        <position position="1"/>
    </location>
</feature>
<keyword evidence="2" id="KW-1185">Reference proteome</keyword>
<gene>
    <name evidence="1" type="ORF">OTU49_012155</name>
</gene>
<accession>A0AAW0W1E3</accession>
<dbReference type="SUPFAM" id="SSF53335">
    <property type="entry name" value="S-adenosyl-L-methionine-dependent methyltransferases"/>
    <property type="match status" value="1"/>
</dbReference>
<organism evidence="1 2">
    <name type="scientific">Cherax quadricarinatus</name>
    <name type="common">Australian red claw crayfish</name>
    <dbReference type="NCBI Taxonomy" id="27406"/>
    <lineage>
        <taxon>Eukaryota</taxon>
        <taxon>Metazoa</taxon>
        <taxon>Ecdysozoa</taxon>
        <taxon>Arthropoda</taxon>
        <taxon>Crustacea</taxon>
        <taxon>Multicrustacea</taxon>
        <taxon>Malacostraca</taxon>
        <taxon>Eumalacostraca</taxon>
        <taxon>Eucarida</taxon>
        <taxon>Decapoda</taxon>
        <taxon>Pleocyemata</taxon>
        <taxon>Astacidea</taxon>
        <taxon>Parastacoidea</taxon>
        <taxon>Parastacidae</taxon>
        <taxon>Cherax</taxon>
    </lineage>
</organism>
<dbReference type="Gene3D" id="3.40.50.150">
    <property type="entry name" value="Vaccinia Virus protein VP39"/>
    <property type="match status" value="1"/>
</dbReference>
<reference evidence="1 2" key="1">
    <citation type="journal article" date="2024" name="BMC Genomics">
        <title>Genome assembly of redclaw crayfish (Cherax quadricarinatus) provides insights into its immune adaptation and hypoxia tolerance.</title>
        <authorList>
            <person name="Liu Z."/>
            <person name="Zheng J."/>
            <person name="Li H."/>
            <person name="Fang K."/>
            <person name="Wang S."/>
            <person name="He J."/>
            <person name="Zhou D."/>
            <person name="Weng S."/>
            <person name="Chi M."/>
            <person name="Gu Z."/>
            <person name="He J."/>
            <person name="Li F."/>
            <person name="Wang M."/>
        </authorList>
    </citation>
    <scope>NUCLEOTIDE SEQUENCE [LARGE SCALE GENOMIC DNA]</scope>
    <source>
        <strain evidence="1">ZL_2023a</strain>
    </source>
</reference>
<dbReference type="EMBL" id="JARKIK010000094">
    <property type="protein sequence ID" value="KAK8722675.1"/>
    <property type="molecule type" value="Genomic_DNA"/>
</dbReference>
<sequence>DPTGTGILFFHYYRILKILQAEARAKAIHLFWLFENVSSMPREFMTEISLFFEREPCVIDAKHFSPQRRARYFWGNLPGMYDPIPSHLQENYRLSQYLHKIGDREALVQKVNCITTNTASLRLNLGKVWPIRMNEKGDVPWVTEIEKIFGFPLHFTDVGNLSSRERLALLGKSWSVPVIAYILKPLTNYFPRKNNCLATDVVQREGRQDISWVRPALEESEIGTTAE</sequence>
<protein>
    <submittedName>
        <fullName evidence="1">Uncharacterized protein</fullName>
    </submittedName>
</protein>
<comment type="caution">
    <text evidence="1">The sequence shown here is derived from an EMBL/GenBank/DDBJ whole genome shotgun (WGS) entry which is preliminary data.</text>
</comment>
<evidence type="ECO:0000313" key="2">
    <source>
        <dbReference type="Proteomes" id="UP001445076"/>
    </source>
</evidence>